<feature type="domain" description="NIPSNAP" evidence="3">
    <location>
        <begin position="146"/>
        <end position="228"/>
    </location>
</feature>
<organism evidence="4 5">
    <name type="scientific">Equus asinus</name>
    <name type="common">Donkey</name>
    <name type="synonym">Equus africanus asinus</name>
    <dbReference type="NCBI Taxonomy" id="9793"/>
    <lineage>
        <taxon>Eukaryota</taxon>
        <taxon>Metazoa</taxon>
        <taxon>Chordata</taxon>
        <taxon>Craniata</taxon>
        <taxon>Vertebrata</taxon>
        <taxon>Euteleostomi</taxon>
        <taxon>Mammalia</taxon>
        <taxon>Eutheria</taxon>
        <taxon>Laurasiatheria</taxon>
        <taxon>Perissodactyla</taxon>
        <taxon>Equidae</taxon>
        <taxon>Equus</taxon>
    </lineage>
</organism>
<reference evidence="4" key="2">
    <citation type="submission" date="2025-08" db="UniProtKB">
        <authorList>
            <consortium name="Ensembl"/>
        </authorList>
    </citation>
    <scope>IDENTIFICATION</scope>
</reference>
<gene>
    <name evidence="4" type="primary">NIPSNAP3B</name>
    <name evidence="4" type="synonym">NIPSNAP3A</name>
</gene>
<evidence type="ECO:0000256" key="2">
    <source>
        <dbReference type="SAM" id="MobiDB-lite"/>
    </source>
</evidence>
<dbReference type="InterPro" id="IPR012577">
    <property type="entry name" value="NIPSNAP"/>
</dbReference>
<dbReference type="Proteomes" id="UP000694387">
    <property type="component" value="Chromosome 10"/>
</dbReference>
<evidence type="ECO:0000313" key="5">
    <source>
        <dbReference type="Proteomes" id="UP000694387"/>
    </source>
</evidence>
<feature type="region of interest" description="Disordered" evidence="2">
    <location>
        <begin position="208"/>
        <end position="239"/>
    </location>
</feature>
<dbReference type="GO" id="GO:0005739">
    <property type="term" value="C:mitochondrion"/>
    <property type="evidence" value="ECO:0007669"/>
    <property type="project" value="TreeGrafter"/>
</dbReference>
<accession>A0A8C4PVN0</accession>
<evidence type="ECO:0000313" key="4">
    <source>
        <dbReference type="Ensembl" id="ENSEASP00005033484.2"/>
    </source>
</evidence>
<dbReference type="InterPro" id="IPR011008">
    <property type="entry name" value="Dimeric_a/b-barrel"/>
</dbReference>
<dbReference type="FunFam" id="3.30.70.100:FF:000017">
    <property type="entry name" value="Protein NipSnap homolog 3A"/>
    <property type="match status" value="1"/>
</dbReference>
<feature type="compositionally biased region" description="Basic and acidic residues" evidence="2">
    <location>
        <begin position="208"/>
        <end position="218"/>
    </location>
</feature>
<dbReference type="GeneTree" id="ENSGT00950000183018"/>
<dbReference type="SUPFAM" id="SSF54909">
    <property type="entry name" value="Dimeric alpha+beta barrel"/>
    <property type="match status" value="2"/>
</dbReference>
<dbReference type="Gene3D" id="3.30.70.100">
    <property type="match status" value="2"/>
</dbReference>
<dbReference type="FunFam" id="3.30.70.100:FF:000019">
    <property type="entry name" value="Protein NipSnap homolog 3A"/>
    <property type="match status" value="1"/>
</dbReference>
<dbReference type="GO" id="GO:0000423">
    <property type="term" value="P:mitophagy"/>
    <property type="evidence" value="ECO:0007669"/>
    <property type="project" value="UniProtKB-ARBA"/>
</dbReference>
<dbReference type="Ensembl" id="ENSEAST00005036505.2">
    <property type="protein sequence ID" value="ENSEASP00005033484.2"/>
    <property type="gene ID" value="ENSEASG00005027544.1"/>
</dbReference>
<sequence>MLGLRSCLTRVLAARTLAPQVCSSFATGPRQYEGTFYEFRTYYLKPSKMNEFLENFKKNVHLRTAHSELVGFWSVEFGGRMNKVFHIWKYDNFAHRTEVRKALAKDKEWQEKFLIPNLALIDKQESEIAYLVPWSKLEKPPKEGVYELATFQMKPGGPALWGDPFKRAVHTHVNRGYSKLVGVFHTEYGALNRVHVLWWNESADSRAAGRHESHEDPRVVAAAEETEAQRSNLPADTPVTRSRTDMERWIIWLQHPSHTHDAILPPLVRGTTHEAESLPGTALLT</sequence>
<reference evidence="4" key="3">
    <citation type="submission" date="2025-09" db="UniProtKB">
        <authorList>
            <consortium name="Ensembl"/>
        </authorList>
    </citation>
    <scope>IDENTIFICATION</scope>
</reference>
<dbReference type="InterPro" id="IPR051557">
    <property type="entry name" value="NipSnap_domain"/>
</dbReference>
<proteinExistence type="inferred from homology"/>
<reference evidence="4 5" key="1">
    <citation type="journal article" date="2020" name="Nat. Commun.">
        <title>Donkey genomes provide new insights into domestication and selection for coat color.</title>
        <authorList>
            <person name="Wang"/>
            <person name="C."/>
            <person name="Li"/>
            <person name="H."/>
            <person name="Guo"/>
            <person name="Y."/>
            <person name="Huang"/>
            <person name="J."/>
            <person name="Sun"/>
            <person name="Y."/>
            <person name="Min"/>
            <person name="J."/>
            <person name="Wang"/>
            <person name="J."/>
            <person name="Fang"/>
            <person name="X."/>
            <person name="Zhao"/>
            <person name="Z."/>
            <person name="Wang"/>
            <person name="S."/>
            <person name="Zhang"/>
            <person name="Y."/>
            <person name="Liu"/>
            <person name="Q."/>
            <person name="Jiang"/>
            <person name="Q."/>
            <person name="Wang"/>
            <person name="X."/>
            <person name="Guo"/>
            <person name="Y."/>
            <person name="Yang"/>
            <person name="C."/>
            <person name="Wang"/>
            <person name="Y."/>
            <person name="Tian"/>
            <person name="F."/>
            <person name="Zhuang"/>
            <person name="G."/>
            <person name="Fan"/>
            <person name="Y."/>
            <person name="Gao"/>
            <person name="Q."/>
            <person name="Li"/>
            <person name="Y."/>
            <person name="Ju"/>
            <person name="Z."/>
            <person name="Li"/>
            <person name="J."/>
            <person name="Li"/>
            <person name="R."/>
            <person name="Hou"/>
            <person name="M."/>
            <person name="Yang"/>
            <person name="G."/>
            <person name="Liu"/>
            <person name="G."/>
            <person name="Liu"/>
            <person name="W."/>
            <person name="Guo"/>
            <person name="J."/>
            <person name="Pan"/>
            <person name="S."/>
            <person name="Fan"/>
            <person name="G."/>
            <person name="Zhang"/>
            <person name="W."/>
            <person name="Zhang"/>
            <person name="R."/>
            <person name="Yu"/>
            <person name="J."/>
            <person name="Zhang"/>
            <person name="X."/>
            <person name="Yin"/>
            <person name="Q."/>
            <person name="Ji"/>
            <person name="C."/>
            <person name="Jin"/>
            <person name="Y."/>
            <person name="Yue"/>
            <person name="G."/>
            <person name="Liu"/>
            <person name="M."/>
            <person name="Xu"/>
            <person name="J."/>
            <person name="Liu"/>
            <person name="S."/>
            <person name="Jordana"/>
            <person name="J."/>
            <person name="Noce"/>
            <person name="A."/>
            <person name="Amills"/>
            <person name="M."/>
            <person name="Wu"/>
            <person name="D.D."/>
            <person name="Li"/>
            <person name="S."/>
            <person name="Zhou"/>
            <person name="X. and Zhong"/>
            <person name="J."/>
        </authorList>
    </citation>
    <scope>NUCLEOTIDE SEQUENCE [LARGE SCALE GENOMIC DNA]</scope>
</reference>
<comment type="similarity">
    <text evidence="1">Belongs to the NipSnap family.</text>
</comment>
<keyword evidence="5" id="KW-1185">Reference proteome</keyword>
<dbReference type="PANTHER" id="PTHR21017">
    <property type="entry name" value="NIPSNAP-RELATED"/>
    <property type="match status" value="1"/>
</dbReference>
<evidence type="ECO:0000259" key="3">
    <source>
        <dbReference type="Pfam" id="PF07978"/>
    </source>
</evidence>
<dbReference type="PANTHER" id="PTHR21017:SF19">
    <property type="entry name" value="PROTEIN NIPSNAP HOMOLOG 3B"/>
    <property type="match status" value="1"/>
</dbReference>
<dbReference type="AlphaFoldDB" id="A0A8C4PVN0"/>
<evidence type="ECO:0000256" key="1">
    <source>
        <dbReference type="ARBA" id="ARBA00005291"/>
    </source>
</evidence>
<protein>
    <submittedName>
        <fullName evidence="4">Nipsnap homolog 3A</fullName>
    </submittedName>
</protein>
<name>A0A8C4PVN0_EQUAS</name>
<dbReference type="Pfam" id="PF07978">
    <property type="entry name" value="NIPSNAP"/>
    <property type="match status" value="2"/>
</dbReference>
<feature type="domain" description="NIPSNAP" evidence="3">
    <location>
        <begin position="37"/>
        <end position="136"/>
    </location>
</feature>